<comment type="caution">
    <text evidence="2">The sequence shown here is derived from an EMBL/GenBank/DDBJ whole genome shotgun (WGS) entry which is preliminary data.</text>
</comment>
<name>A0A562IHI3_MICOL</name>
<organism evidence="2 3">
    <name type="scientific">Micromonospora olivasterospora</name>
    <dbReference type="NCBI Taxonomy" id="1880"/>
    <lineage>
        <taxon>Bacteria</taxon>
        <taxon>Bacillati</taxon>
        <taxon>Actinomycetota</taxon>
        <taxon>Actinomycetes</taxon>
        <taxon>Micromonosporales</taxon>
        <taxon>Micromonosporaceae</taxon>
        <taxon>Micromonospora</taxon>
    </lineage>
</organism>
<keyword evidence="1" id="KW-1133">Transmembrane helix</keyword>
<keyword evidence="1" id="KW-0472">Membrane</keyword>
<feature type="transmembrane region" description="Helical" evidence="1">
    <location>
        <begin position="190"/>
        <end position="217"/>
    </location>
</feature>
<sequence>MIGLLTEVGKRVSGRWLTAVLLPGVLLVAVGAVAVALGHARPFDLDQLAATAERVGRDLAASPARLVVVGSVVLVGAGLAGTAARGLGWLAQRWWLREWFLTRGLVTRSGWSRRSRAIAAARRAGVPTVAAYLPQRPTWLGDRVRLVEARVRAQYHVSAALVWPRLWLLLDEDARQPVTDARTRYGEAVALVGWSILYLALGLRWWPALLVGAGMLLTAWRRLRDTLAELAELIESAIDLRLRDLAAALGLPPAGAEVSEAEGRALDDRLGKSAPT</sequence>
<evidence type="ECO:0000313" key="2">
    <source>
        <dbReference type="EMBL" id="TWH70185.1"/>
    </source>
</evidence>
<dbReference type="OrthoDB" id="529448at2"/>
<dbReference type="Proteomes" id="UP000319825">
    <property type="component" value="Unassembled WGS sequence"/>
</dbReference>
<keyword evidence="3" id="KW-1185">Reference proteome</keyword>
<protein>
    <submittedName>
        <fullName evidence="2">Uncharacterized protein</fullName>
    </submittedName>
</protein>
<reference evidence="2 3" key="1">
    <citation type="submission" date="2019-07" db="EMBL/GenBank/DDBJ databases">
        <title>R&amp;d 2014.</title>
        <authorList>
            <person name="Klenk H.-P."/>
        </authorList>
    </citation>
    <scope>NUCLEOTIDE SEQUENCE [LARGE SCALE GENOMIC DNA]</scope>
    <source>
        <strain evidence="2 3">DSM 43868</strain>
    </source>
</reference>
<accession>A0A562IHI3</accession>
<gene>
    <name evidence="2" type="ORF">JD77_05206</name>
</gene>
<dbReference type="EMBL" id="VLKE01000001">
    <property type="protein sequence ID" value="TWH70185.1"/>
    <property type="molecule type" value="Genomic_DNA"/>
</dbReference>
<evidence type="ECO:0000313" key="3">
    <source>
        <dbReference type="Proteomes" id="UP000319825"/>
    </source>
</evidence>
<dbReference type="RefSeq" id="WP_145776535.1">
    <property type="nucleotide sequence ID" value="NZ_BAAATQ010000268.1"/>
</dbReference>
<dbReference type="AlphaFoldDB" id="A0A562IHI3"/>
<keyword evidence="1" id="KW-0812">Transmembrane</keyword>
<proteinExistence type="predicted"/>
<evidence type="ECO:0000256" key="1">
    <source>
        <dbReference type="SAM" id="Phobius"/>
    </source>
</evidence>
<feature type="transmembrane region" description="Helical" evidence="1">
    <location>
        <begin position="64"/>
        <end position="87"/>
    </location>
</feature>